<dbReference type="InterPro" id="IPR005754">
    <property type="entry name" value="Sortase"/>
</dbReference>
<keyword evidence="4" id="KW-1185">Reference proteome</keyword>
<sequence>MARRRRGRRRPPRHAGLRLDRCVPPDGATAPPAPAARPGRNGPHLSRSSGPHAPGPLGQHRYGDRRPGIRRRHGAAGPGPGLRAAPVDPDHHHDPPHRRERRDHEPRSERGRHPPGAPTRPGHEGGLVLPGASPGEAGNAVIVGHVDSAKLGPAVFFNLGALQPGDAISVAREDGSTATFTVESVKSYPKATFPTELVYGPADRPGLRVVTCGGAFDQGAGSYVDNVIAFATMTR</sequence>
<feature type="compositionally biased region" description="Low complexity" evidence="2">
    <location>
        <begin position="24"/>
        <end position="43"/>
    </location>
</feature>
<protein>
    <submittedName>
        <fullName evidence="3">Sortase family protein</fullName>
    </submittedName>
</protein>
<reference evidence="4" key="1">
    <citation type="submission" date="2016-06" db="EMBL/GenBank/DDBJ databases">
        <authorList>
            <person name="Varghese N."/>
            <person name="Submissions Spin"/>
        </authorList>
    </citation>
    <scope>NUCLEOTIDE SEQUENCE [LARGE SCALE GENOMIC DNA]</scope>
    <source>
        <strain evidence="4">DSM 43909</strain>
    </source>
</reference>
<feature type="region of interest" description="Disordered" evidence="2">
    <location>
        <begin position="1"/>
        <end position="133"/>
    </location>
</feature>
<proteinExistence type="predicted"/>
<accession>A0A1C4VGD3</accession>
<dbReference type="GO" id="GO:0016787">
    <property type="term" value="F:hydrolase activity"/>
    <property type="evidence" value="ECO:0007669"/>
    <property type="project" value="UniProtKB-KW"/>
</dbReference>
<evidence type="ECO:0000256" key="2">
    <source>
        <dbReference type="SAM" id="MobiDB-lite"/>
    </source>
</evidence>
<keyword evidence="1" id="KW-0378">Hydrolase</keyword>
<dbReference type="InterPro" id="IPR042001">
    <property type="entry name" value="Sortase_F"/>
</dbReference>
<name>A0A1C4VGD3_MICVI</name>
<dbReference type="CDD" id="cd05829">
    <property type="entry name" value="Sortase_F"/>
    <property type="match status" value="1"/>
</dbReference>
<dbReference type="InterPro" id="IPR023365">
    <property type="entry name" value="Sortase_dom-sf"/>
</dbReference>
<gene>
    <name evidence="3" type="ORF">GA0074695_1445</name>
</gene>
<dbReference type="SUPFAM" id="SSF63817">
    <property type="entry name" value="Sortase"/>
    <property type="match status" value="1"/>
</dbReference>
<dbReference type="Pfam" id="PF04203">
    <property type="entry name" value="Sortase"/>
    <property type="match status" value="1"/>
</dbReference>
<dbReference type="EMBL" id="LT607411">
    <property type="protein sequence ID" value="SCE83026.1"/>
    <property type="molecule type" value="Genomic_DNA"/>
</dbReference>
<organism evidence="3 4">
    <name type="scientific">Micromonospora viridifaciens</name>
    <dbReference type="NCBI Taxonomy" id="1881"/>
    <lineage>
        <taxon>Bacteria</taxon>
        <taxon>Bacillati</taxon>
        <taxon>Actinomycetota</taxon>
        <taxon>Actinomycetes</taxon>
        <taxon>Micromonosporales</taxon>
        <taxon>Micromonosporaceae</taxon>
        <taxon>Micromonospora</taxon>
    </lineage>
</organism>
<evidence type="ECO:0000256" key="1">
    <source>
        <dbReference type="ARBA" id="ARBA00022801"/>
    </source>
</evidence>
<evidence type="ECO:0000313" key="3">
    <source>
        <dbReference type="EMBL" id="SCE83026.1"/>
    </source>
</evidence>
<evidence type="ECO:0000313" key="4">
    <source>
        <dbReference type="Proteomes" id="UP000198242"/>
    </source>
</evidence>
<dbReference type="AlphaFoldDB" id="A0A1C4VGD3"/>
<dbReference type="Proteomes" id="UP000198242">
    <property type="component" value="Chromosome I"/>
</dbReference>
<feature type="compositionally biased region" description="Basic residues" evidence="2">
    <location>
        <begin position="1"/>
        <end position="16"/>
    </location>
</feature>
<feature type="compositionally biased region" description="Basic and acidic residues" evidence="2">
    <location>
        <begin position="102"/>
        <end position="112"/>
    </location>
</feature>
<dbReference type="Gene3D" id="2.40.260.10">
    <property type="entry name" value="Sortase"/>
    <property type="match status" value="1"/>
</dbReference>